<keyword evidence="3" id="KW-1185">Reference proteome</keyword>
<feature type="region of interest" description="Disordered" evidence="1">
    <location>
        <begin position="59"/>
        <end position="80"/>
    </location>
</feature>
<sequence length="80" mass="9271">MSSSPHNRAATAAPHHHHMCNAKSLANISVASRREQIGRLTWHHWRQIIMSPRVFAKENKTGVTNTPRSSYRHGKTRKYW</sequence>
<reference evidence="2 3" key="1">
    <citation type="submission" date="2019-05" db="EMBL/GenBank/DDBJ databases">
        <title>Another draft genome of Portunus trituberculatus and its Hox gene families provides insights of decapod evolution.</title>
        <authorList>
            <person name="Jeong J.-H."/>
            <person name="Song I."/>
            <person name="Kim S."/>
            <person name="Choi T."/>
            <person name="Kim D."/>
            <person name="Ryu S."/>
            <person name="Kim W."/>
        </authorList>
    </citation>
    <scope>NUCLEOTIDE SEQUENCE [LARGE SCALE GENOMIC DNA]</scope>
    <source>
        <tissue evidence="2">Muscle</tissue>
    </source>
</reference>
<dbReference type="AlphaFoldDB" id="A0A5B7CPC6"/>
<accession>A0A5B7CPC6</accession>
<proteinExistence type="predicted"/>
<gene>
    <name evidence="2" type="ORF">E2C01_004220</name>
</gene>
<feature type="region of interest" description="Disordered" evidence="1">
    <location>
        <begin position="1"/>
        <end position="20"/>
    </location>
</feature>
<dbReference type="EMBL" id="VSRR010000168">
    <property type="protein sequence ID" value="MPC11552.1"/>
    <property type="molecule type" value="Genomic_DNA"/>
</dbReference>
<name>A0A5B7CPC6_PORTR</name>
<comment type="caution">
    <text evidence="2">The sequence shown here is derived from an EMBL/GenBank/DDBJ whole genome shotgun (WGS) entry which is preliminary data.</text>
</comment>
<protein>
    <submittedName>
        <fullName evidence="2">Uncharacterized protein</fullName>
    </submittedName>
</protein>
<evidence type="ECO:0000256" key="1">
    <source>
        <dbReference type="SAM" id="MobiDB-lite"/>
    </source>
</evidence>
<evidence type="ECO:0000313" key="2">
    <source>
        <dbReference type="EMBL" id="MPC11552.1"/>
    </source>
</evidence>
<organism evidence="2 3">
    <name type="scientific">Portunus trituberculatus</name>
    <name type="common">Swimming crab</name>
    <name type="synonym">Neptunus trituberculatus</name>
    <dbReference type="NCBI Taxonomy" id="210409"/>
    <lineage>
        <taxon>Eukaryota</taxon>
        <taxon>Metazoa</taxon>
        <taxon>Ecdysozoa</taxon>
        <taxon>Arthropoda</taxon>
        <taxon>Crustacea</taxon>
        <taxon>Multicrustacea</taxon>
        <taxon>Malacostraca</taxon>
        <taxon>Eumalacostraca</taxon>
        <taxon>Eucarida</taxon>
        <taxon>Decapoda</taxon>
        <taxon>Pleocyemata</taxon>
        <taxon>Brachyura</taxon>
        <taxon>Eubrachyura</taxon>
        <taxon>Portunoidea</taxon>
        <taxon>Portunidae</taxon>
        <taxon>Portuninae</taxon>
        <taxon>Portunus</taxon>
    </lineage>
</organism>
<dbReference type="Proteomes" id="UP000324222">
    <property type="component" value="Unassembled WGS sequence"/>
</dbReference>
<feature type="compositionally biased region" description="Basic residues" evidence="1">
    <location>
        <begin position="70"/>
        <end position="80"/>
    </location>
</feature>
<evidence type="ECO:0000313" key="3">
    <source>
        <dbReference type="Proteomes" id="UP000324222"/>
    </source>
</evidence>